<protein>
    <recommendedName>
        <fullName evidence="3">Secreted protein</fullName>
    </recommendedName>
</protein>
<name>A0A225WNH3_9STRA</name>
<sequence>MLPLVLAASCHGYHHLPCLLDIARSGVQVPLTNQVPQRTVHPANHGRPTIDTRFFSKTYRRDAWRCIVVDADILDIWPEVHISPFGVVDTGNGDPRASRRVIDDLSYPPNGSVNDYTDQSAIYQPRYEHCDKIAGGITRQRSRFPDPEVKQRTGDVASPYRHICVHSQSVHLFGGRLPQDIALVVDLSAAFGWGGSSGSYAVVGETISFSHGHTTNSFNPDGFFSYHWADDHINVAADVETNCEDVAWALRLAVMTLLGPTAISED</sequence>
<comment type="caution">
    <text evidence="1">The sequence shown here is derived from an EMBL/GenBank/DDBJ whole genome shotgun (WGS) entry which is preliminary data.</text>
</comment>
<dbReference type="OrthoDB" id="91429at2759"/>
<dbReference type="AlphaFoldDB" id="A0A225WNH3"/>
<evidence type="ECO:0008006" key="3">
    <source>
        <dbReference type="Google" id="ProtNLM"/>
    </source>
</evidence>
<keyword evidence="2" id="KW-1185">Reference proteome</keyword>
<organism evidence="1 2">
    <name type="scientific">Phytophthora megakarya</name>
    <dbReference type="NCBI Taxonomy" id="4795"/>
    <lineage>
        <taxon>Eukaryota</taxon>
        <taxon>Sar</taxon>
        <taxon>Stramenopiles</taxon>
        <taxon>Oomycota</taxon>
        <taxon>Peronosporomycetes</taxon>
        <taxon>Peronosporales</taxon>
        <taxon>Peronosporaceae</taxon>
        <taxon>Phytophthora</taxon>
    </lineage>
</organism>
<dbReference type="Proteomes" id="UP000198211">
    <property type="component" value="Unassembled WGS sequence"/>
</dbReference>
<reference evidence="2" key="1">
    <citation type="submission" date="2017-03" db="EMBL/GenBank/DDBJ databases">
        <title>Phytopthora megakarya and P. palmivora, two closely related causual agents of cacao black pod achieved similar genome size and gene model numbers by different mechanisms.</title>
        <authorList>
            <person name="Ali S."/>
            <person name="Shao J."/>
            <person name="Larry D.J."/>
            <person name="Kronmiller B."/>
            <person name="Shen D."/>
            <person name="Strem M.D."/>
            <person name="Melnick R.L."/>
            <person name="Guiltinan M.J."/>
            <person name="Tyler B.M."/>
            <person name="Meinhardt L.W."/>
            <person name="Bailey B.A."/>
        </authorList>
    </citation>
    <scope>NUCLEOTIDE SEQUENCE [LARGE SCALE GENOMIC DNA]</scope>
    <source>
        <strain evidence="2">zdho120</strain>
    </source>
</reference>
<gene>
    <name evidence="1" type="ORF">PHMEG_0007025</name>
</gene>
<evidence type="ECO:0000313" key="2">
    <source>
        <dbReference type="Proteomes" id="UP000198211"/>
    </source>
</evidence>
<proteinExistence type="predicted"/>
<accession>A0A225WNH3</accession>
<dbReference type="EMBL" id="NBNE01000531">
    <property type="protein sequence ID" value="OWZ18818.1"/>
    <property type="molecule type" value="Genomic_DNA"/>
</dbReference>
<evidence type="ECO:0000313" key="1">
    <source>
        <dbReference type="EMBL" id="OWZ18818.1"/>
    </source>
</evidence>